<evidence type="ECO:0000313" key="2">
    <source>
        <dbReference type="Proteomes" id="UP000295302"/>
    </source>
</evidence>
<proteinExistence type="predicted"/>
<organism evidence="1 2">
    <name type="scientific">Nonomuraea terrae</name>
    <dbReference type="NCBI Taxonomy" id="2530383"/>
    <lineage>
        <taxon>Bacteria</taxon>
        <taxon>Bacillati</taxon>
        <taxon>Actinomycetota</taxon>
        <taxon>Actinomycetes</taxon>
        <taxon>Streptosporangiales</taxon>
        <taxon>Streptosporangiaceae</taxon>
        <taxon>Nonomuraea</taxon>
    </lineage>
</organism>
<name>A0A4R4XTC8_9ACTN</name>
<gene>
    <name evidence="1" type="ORF">E1286_40665</name>
</gene>
<dbReference type="Proteomes" id="UP000295302">
    <property type="component" value="Unassembled WGS sequence"/>
</dbReference>
<sequence>MCVESNELYVEVGRRVLPEATWIVGDVFDVSSMGLGMFDCAISKPPSGCTPRGRVGPRYRGQHRPALGVAFAVPGSRGEARGGGGGRRESHAMELVHLVPSEAWPPCAWDAAAGSSL</sequence>
<accession>A0A4R4XTC8</accession>
<dbReference type="EMBL" id="SMKQ01000233">
    <property type="protein sequence ID" value="TDD34616.1"/>
    <property type="molecule type" value="Genomic_DNA"/>
</dbReference>
<comment type="caution">
    <text evidence="1">The sequence shown here is derived from an EMBL/GenBank/DDBJ whole genome shotgun (WGS) entry which is preliminary data.</text>
</comment>
<dbReference type="OrthoDB" id="9814088at2"/>
<evidence type="ECO:0000313" key="1">
    <source>
        <dbReference type="EMBL" id="TDD34616.1"/>
    </source>
</evidence>
<reference evidence="1 2" key="1">
    <citation type="submission" date="2019-03" db="EMBL/GenBank/DDBJ databases">
        <title>Draft genome sequences of novel Actinobacteria.</title>
        <authorList>
            <person name="Sahin N."/>
            <person name="Ay H."/>
            <person name="Saygin H."/>
        </authorList>
    </citation>
    <scope>NUCLEOTIDE SEQUENCE [LARGE SCALE GENOMIC DNA]</scope>
    <source>
        <strain evidence="1 2">CH32</strain>
    </source>
</reference>
<keyword evidence="2" id="KW-1185">Reference proteome</keyword>
<dbReference type="AlphaFoldDB" id="A0A4R4XTC8"/>
<protein>
    <submittedName>
        <fullName evidence="1">Uncharacterized protein</fullName>
    </submittedName>
</protein>
<dbReference type="RefSeq" id="WP_132621610.1">
    <property type="nucleotide sequence ID" value="NZ_SMKQ01000233.1"/>
</dbReference>